<dbReference type="InterPro" id="IPR045747">
    <property type="entry name" value="CRISPR-assoc_prot_Cas6_N_sf"/>
</dbReference>
<keyword evidence="2" id="KW-0255">Endonuclease</keyword>
<dbReference type="InterPro" id="IPR045648">
    <property type="entry name" value="CRISPR-assoc_Cas6-like_N"/>
</dbReference>
<dbReference type="EMBL" id="JAQOSQ010000001">
    <property type="protein sequence ID" value="MDJ1182034.1"/>
    <property type="molecule type" value="Genomic_DNA"/>
</dbReference>
<evidence type="ECO:0000256" key="4">
    <source>
        <dbReference type="ARBA" id="ARBA00023118"/>
    </source>
</evidence>
<dbReference type="Gene3D" id="3.30.70.1900">
    <property type="match status" value="1"/>
</dbReference>
<evidence type="ECO:0000256" key="1">
    <source>
        <dbReference type="ARBA" id="ARBA00022722"/>
    </source>
</evidence>
<dbReference type="RefSeq" id="WP_283756683.1">
    <property type="nucleotide sequence ID" value="NZ_JAQOSQ010000001.1"/>
</dbReference>
<comment type="caution">
    <text evidence="7">The sequence shown here is derived from an EMBL/GenBank/DDBJ whole genome shotgun (WGS) entry which is preliminary data.</text>
</comment>
<feature type="domain" description="CRISPR-associated protein Cas6-like N-terminal" evidence="6">
    <location>
        <begin position="1"/>
        <end position="142"/>
    </location>
</feature>
<dbReference type="Gene3D" id="3.30.70.1890">
    <property type="match status" value="1"/>
</dbReference>
<evidence type="ECO:0000313" key="8">
    <source>
        <dbReference type="Proteomes" id="UP001232992"/>
    </source>
</evidence>
<dbReference type="Pfam" id="PF19308">
    <property type="entry name" value="CRISPR_Cas6_N"/>
    <property type="match status" value="1"/>
</dbReference>
<evidence type="ECO:0000256" key="2">
    <source>
        <dbReference type="ARBA" id="ARBA00022759"/>
    </source>
</evidence>
<keyword evidence="8" id="KW-1185">Reference proteome</keyword>
<evidence type="ECO:0000313" key="7">
    <source>
        <dbReference type="EMBL" id="MDJ1182034.1"/>
    </source>
</evidence>
<dbReference type="NCBIfam" id="TIGR01877">
    <property type="entry name" value="cas_cas6"/>
    <property type="match status" value="1"/>
</dbReference>
<evidence type="ECO:0000259" key="6">
    <source>
        <dbReference type="Pfam" id="PF19308"/>
    </source>
</evidence>
<accession>A0ABT7BS67</accession>
<dbReference type="InterPro" id="IPR010156">
    <property type="entry name" value="CRISPR-assoc_prot_Cas6"/>
</dbReference>
<gene>
    <name evidence="7" type="primary">cas6</name>
    <name evidence="7" type="ORF">PMH09_02395</name>
</gene>
<sequence>MPYSLVLNLTPLAPIPVGYLSGRHLHALFLNLVSSVDRNLGDRLHHSHSDKAFTLSPLQNYHPGKPLRYEHQYPIPAATPCWWRISLLDDALFSKLTQLWLNLNPNKPWHLGPADLNITSILATPQSTHPWANSSSYRQLYDEASDRDRAFRFRLATPTAFRQGEYDTALPNGDRIFASLRQRWNKYSNIEIPRLDLDTLFPSFFNIQTAMVADKQSKFIGSIGEIAFRLLGDSNPTTIKHLNLLANYALYSGIGRKTPMGMGMARRISRDL</sequence>
<reference evidence="7 8" key="1">
    <citation type="submission" date="2023-01" db="EMBL/GenBank/DDBJ databases">
        <title>Novel diversity within Roseofilum (Cyanobacteria; Desertifilaceae) from marine benthic mats with descriptions of four novel species.</title>
        <authorList>
            <person name="Wang Y."/>
            <person name="Berthold D.E."/>
            <person name="Hu J."/>
            <person name="Lefler F.W."/>
            <person name="Laughinghouse H.D. IV."/>
        </authorList>
    </citation>
    <scope>NUCLEOTIDE SEQUENCE [LARGE SCALE GENOMIC DNA]</scope>
    <source>
        <strain evidence="7 8">BLCC-M143</strain>
    </source>
</reference>
<dbReference type="InterPro" id="IPR019267">
    <property type="entry name" value="CRISPR-assoc_Cas6_C"/>
</dbReference>
<organism evidence="7 8">
    <name type="scientific">Roseofilum casamattae BLCC-M143</name>
    <dbReference type="NCBI Taxonomy" id="3022442"/>
    <lineage>
        <taxon>Bacteria</taxon>
        <taxon>Bacillati</taxon>
        <taxon>Cyanobacteriota</taxon>
        <taxon>Cyanophyceae</taxon>
        <taxon>Desertifilales</taxon>
        <taxon>Desertifilaceae</taxon>
        <taxon>Roseofilum</taxon>
        <taxon>Roseofilum casamattae</taxon>
    </lineage>
</organism>
<keyword evidence="4" id="KW-0051">Antiviral defense</keyword>
<evidence type="ECO:0000259" key="5">
    <source>
        <dbReference type="Pfam" id="PF10040"/>
    </source>
</evidence>
<keyword evidence="3" id="KW-0378">Hydrolase</keyword>
<protein>
    <submittedName>
        <fullName evidence="7">CRISPR-associated endoribonuclease Cas6</fullName>
    </submittedName>
</protein>
<dbReference type="Pfam" id="PF10040">
    <property type="entry name" value="CRISPR_Cas6"/>
    <property type="match status" value="1"/>
</dbReference>
<dbReference type="Proteomes" id="UP001232992">
    <property type="component" value="Unassembled WGS sequence"/>
</dbReference>
<dbReference type="CDD" id="cd21141">
    <property type="entry name" value="Cas6_III-like"/>
    <property type="match status" value="1"/>
</dbReference>
<evidence type="ECO:0000256" key="3">
    <source>
        <dbReference type="ARBA" id="ARBA00022801"/>
    </source>
</evidence>
<keyword evidence="1" id="KW-0540">Nuclease</keyword>
<proteinExistence type="predicted"/>
<feature type="domain" description="CRISPR-associated protein Cas6 C-terminal" evidence="5">
    <location>
        <begin position="154"/>
        <end position="264"/>
    </location>
</feature>
<name>A0ABT7BS67_9CYAN</name>